<accession>A0A1R3GP42</accession>
<dbReference type="GO" id="GO:0006412">
    <property type="term" value="P:translation"/>
    <property type="evidence" value="ECO:0007669"/>
    <property type="project" value="InterPro"/>
</dbReference>
<proteinExistence type="inferred from homology"/>
<dbReference type="Gene3D" id="6.20.370.70">
    <property type="match status" value="1"/>
</dbReference>
<dbReference type="InterPro" id="IPR008195">
    <property type="entry name" value="Ribosomal_eL34"/>
</dbReference>
<evidence type="ECO:0000313" key="4">
    <source>
        <dbReference type="EMBL" id="OMO59841.1"/>
    </source>
</evidence>
<dbReference type="AlphaFoldDB" id="A0A1R3GP42"/>
<reference evidence="4 5" key="1">
    <citation type="submission" date="2013-09" db="EMBL/GenBank/DDBJ databases">
        <title>Corchorus capsularis genome sequencing.</title>
        <authorList>
            <person name="Alam M."/>
            <person name="Haque M.S."/>
            <person name="Islam M.S."/>
            <person name="Emdad E.M."/>
            <person name="Islam M.M."/>
            <person name="Ahmed B."/>
            <person name="Halim A."/>
            <person name="Hossen Q.M.M."/>
            <person name="Hossain M.Z."/>
            <person name="Ahmed R."/>
            <person name="Khan M.M."/>
            <person name="Islam R."/>
            <person name="Rashid M.M."/>
            <person name="Khan S.A."/>
            <person name="Rahman M.S."/>
            <person name="Alam M."/>
        </authorList>
    </citation>
    <scope>NUCLEOTIDE SEQUENCE [LARGE SCALE GENOMIC DNA]</scope>
    <source>
        <strain evidence="5">cv. CVL-1</strain>
        <tissue evidence="4">Whole seedling</tissue>
    </source>
</reference>
<dbReference type="EMBL" id="AWWV01013842">
    <property type="protein sequence ID" value="OMO59841.1"/>
    <property type="molecule type" value="Genomic_DNA"/>
</dbReference>
<dbReference type="GO" id="GO:1990904">
    <property type="term" value="C:ribonucleoprotein complex"/>
    <property type="evidence" value="ECO:0007669"/>
    <property type="project" value="UniProtKB-KW"/>
</dbReference>
<dbReference type="GO" id="GO:0003735">
    <property type="term" value="F:structural constituent of ribosome"/>
    <property type="evidence" value="ECO:0007669"/>
    <property type="project" value="InterPro"/>
</dbReference>
<evidence type="ECO:0000256" key="1">
    <source>
        <dbReference type="ARBA" id="ARBA00009875"/>
    </source>
</evidence>
<evidence type="ECO:0000256" key="3">
    <source>
        <dbReference type="ARBA" id="ARBA00023274"/>
    </source>
</evidence>
<comment type="similarity">
    <text evidence="1">Belongs to the eukaryotic ribosomal protein eL34 family.</text>
</comment>
<evidence type="ECO:0000256" key="2">
    <source>
        <dbReference type="ARBA" id="ARBA00022980"/>
    </source>
</evidence>
<dbReference type="GO" id="GO:0005840">
    <property type="term" value="C:ribosome"/>
    <property type="evidence" value="ECO:0007669"/>
    <property type="project" value="UniProtKB-KW"/>
</dbReference>
<comment type="caution">
    <text evidence="4">The sequence shown here is derived from an EMBL/GenBank/DDBJ whole genome shotgun (WGS) entry which is preliminary data.</text>
</comment>
<evidence type="ECO:0000313" key="5">
    <source>
        <dbReference type="Proteomes" id="UP000188268"/>
    </source>
</evidence>
<dbReference type="OrthoDB" id="1648193at2759"/>
<sequence length="58" mass="6678">MVQQLIYRTRHSYATKSNQRRIVKSPTSAASSNLLVESLFTRPPKRELADPNAHLLER</sequence>
<dbReference type="Pfam" id="PF01199">
    <property type="entry name" value="Ribosomal_L34e"/>
    <property type="match status" value="1"/>
</dbReference>
<dbReference type="Gramene" id="OMO59841">
    <property type="protein sequence ID" value="OMO59841"/>
    <property type="gene ID" value="CCACVL1_24576"/>
</dbReference>
<name>A0A1R3GP42_COCAP</name>
<dbReference type="Proteomes" id="UP000188268">
    <property type="component" value="Unassembled WGS sequence"/>
</dbReference>
<organism evidence="4 5">
    <name type="scientific">Corchorus capsularis</name>
    <name type="common">Jute</name>
    <dbReference type="NCBI Taxonomy" id="210143"/>
    <lineage>
        <taxon>Eukaryota</taxon>
        <taxon>Viridiplantae</taxon>
        <taxon>Streptophyta</taxon>
        <taxon>Embryophyta</taxon>
        <taxon>Tracheophyta</taxon>
        <taxon>Spermatophyta</taxon>
        <taxon>Magnoliopsida</taxon>
        <taxon>eudicotyledons</taxon>
        <taxon>Gunneridae</taxon>
        <taxon>Pentapetalae</taxon>
        <taxon>rosids</taxon>
        <taxon>malvids</taxon>
        <taxon>Malvales</taxon>
        <taxon>Malvaceae</taxon>
        <taxon>Grewioideae</taxon>
        <taxon>Apeibeae</taxon>
        <taxon>Corchorus</taxon>
    </lineage>
</organism>
<keyword evidence="2 4" id="KW-0689">Ribosomal protein</keyword>
<keyword evidence="3" id="KW-0687">Ribonucleoprotein</keyword>
<protein>
    <submittedName>
        <fullName evidence="4">Ribosomal protein L34Ae</fullName>
    </submittedName>
</protein>
<keyword evidence="5" id="KW-1185">Reference proteome</keyword>
<gene>
    <name evidence="4" type="ORF">CCACVL1_24576</name>
</gene>